<feature type="compositionally biased region" description="Low complexity" evidence="1">
    <location>
        <begin position="140"/>
        <end position="149"/>
    </location>
</feature>
<protein>
    <submittedName>
        <fullName evidence="2">Uncharacterized protein</fullName>
    </submittedName>
</protein>
<evidence type="ECO:0000313" key="2">
    <source>
        <dbReference type="EMBL" id="KAF6302323.1"/>
    </source>
</evidence>
<comment type="caution">
    <text evidence="2">The sequence shown here is derived from an EMBL/GenBank/DDBJ whole genome shotgun (WGS) entry which is preliminary data.</text>
</comment>
<feature type="compositionally biased region" description="Polar residues" evidence="1">
    <location>
        <begin position="101"/>
        <end position="113"/>
    </location>
</feature>
<sequence>MGEGAAVAPQSGLCPAGWSRRSLSLANPQVQAHGSSPRELRHRSVRQWPTSTQPHGHQDAKLSGFCPKVTAHKGPPPTSTTPHSPLCDWSRCSLLTGFPSRSRQSALRSEAQLSGNRAPSRAAASSASGPDAGPLPAPAPLETLSSPSPAGCPFQRRKPSQASSQEQTSPRRHRLLTFYEKTLTDQTPDNPQPSGLS</sequence>
<evidence type="ECO:0000313" key="3">
    <source>
        <dbReference type="Proteomes" id="UP000558488"/>
    </source>
</evidence>
<dbReference type="AlphaFoldDB" id="A0A7J7TPM5"/>
<feature type="region of interest" description="Disordered" evidence="1">
    <location>
        <begin position="101"/>
        <end position="197"/>
    </location>
</feature>
<dbReference type="EMBL" id="JACAGB010000026">
    <property type="protein sequence ID" value="KAF6302323.1"/>
    <property type="molecule type" value="Genomic_DNA"/>
</dbReference>
<organism evidence="2 3">
    <name type="scientific">Pipistrellus kuhlii</name>
    <name type="common">Kuhl's pipistrelle</name>
    <dbReference type="NCBI Taxonomy" id="59472"/>
    <lineage>
        <taxon>Eukaryota</taxon>
        <taxon>Metazoa</taxon>
        <taxon>Chordata</taxon>
        <taxon>Craniata</taxon>
        <taxon>Vertebrata</taxon>
        <taxon>Euteleostomi</taxon>
        <taxon>Mammalia</taxon>
        <taxon>Eutheria</taxon>
        <taxon>Laurasiatheria</taxon>
        <taxon>Chiroptera</taxon>
        <taxon>Yangochiroptera</taxon>
        <taxon>Vespertilionidae</taxon>
        <taxon>Pipistrellus</taxon>
    </lineage>
</organism>
<evidence type="ECO:0000256" key="1">
    <source>
        <dbReference type="SAM" id="MobiDB-lite"/>
    </source>
</evidence>
<proteinExistence type="predicted"/>
<gene>
    <name evidence="2" type="ORF">mPipKuh1_009313</name>
</gene>
<keyword evidence="3" id="KW-1185">Reference proteome</keyword>
<name>A0A7J7TPM5_PIPKU</name>
<dbReference type="Proteomes" id="UP000558488">
    <property type="component" value="Unassembled WGS sequence"/>
</dbReference>
<reference evidence="2 3" key="1">
    <citation type="journal article" date="2020" name="Nature">
        <title>Six reference-quality genomes reveal evolution of bat adaptations.</title>
        <authorList>
            <person name="Jebb D."/>
            <person name="Huang Z."/>
            <person name="Pippel M."/>
            <person name="Hughes G.M."/>
            <person name="Lavrichenko K."/>
            <person name="Devanna P."/>
            <person name="Winkler S."/>
            <person name="Jermiin L.S."/>
            <person name="Skirmuntt E.C."/>
            <person name="Katzourakis A."/>
            <person name="Burkitt-Gray L."/>
            <person name="Ray D.A."/>
            <person name="Sullivan K.A.M."/>
            <person name="Roscito J.G."/>
            <person name="Kirilenko B.M."/>
            <person name="Davalos L.M."/>
            <person name="Corthals A.P."/>
            <person name="Power M.L."/>
            <person name="Jones G."/>
            <person name="Ransome R.D."/>
            <person name="Dechmann D.K.N."/>
            <person name="Locatelli A.G."/>
            <person name="Puechmaille S.J."/>
            <person name="Fedrigo O."/>
            <person name="Jarvis E.D."/>
            <person name="Hiller M."/>
            <person name="Vernes S.C."/>
            <person name="Myers E.W."/>
            <person name="Teeling E.C."/>
        </authorList>
    </citation>
    <scope>NUCLEOTIDE SEQUENCE [LARGE SCALE GENOMIC DNA]</scope>
    <source>
        <strain evidence="2">MPipKuh1</strain>
        <tissue evidence="2">Flight muscle</tissue>
    </source>
</reference>
<accession>A0A7J7TPM5</accession>
<feature type="region of interest" description="Disordered" evidence="1">
    <location>
        <begin position="25"/>
        <end position="86"/>
    </location>
</feature>
<feature type="compositionally biased region" description="Polar residues" evidence="1">
    <location>
        <begin position="25"/>
        <end position="34"/>
    </location>
</feature>
<feature type="compositionally biased region" description="Polar residues" evidence="1">
    <location>
        <begin position="184"/>
        <end position="197"/>
    </location>
</feature>
<feature type="compositionally biased region" description="Low complexity" evidence="1">
    <location>
        <begin position="114"/>
        <end position="132"/>
    </location>
</feature>